<dbReference type="VEuPathDB" id="VectorBase:CSON003077"/>
<evidence type="ECO:0000256" key="6">
    <source>
        <dbReference type="ARBA" id="ARBA00023284"/>
    </source>
</evidence>
<sequence>MITYTKVIYKSLELSHLSYFMLSTFCKQFLRFNRFYSSSNNIGKMVQKYYVNTKWEEFEELVKKLEGEKKPINILFSGDKDESGVSWCPYCNKAAPVIEEALTTAPEDSIFIKVEIERPYWKDPNNNYRKDSRTKLVFLPTLLRWKSPQRLDGDQCSNKDLVDMLFEDED</sequence>
<dbReference type="PANTHER" id="PTHR12452:SF0">
    <property type="entry name" value="THIOREDOXIN DOMAIN-CONTAINING PROTEIN 17"/>
    <property type="match status" value="1"/>
</dbReference>
<dbReference type="InterPro" id="IPR036249">
    <property type="entry name" value="Thioredoxin-like_sf"/>
</dbReference>
<dbReference type="Pfam" id="PF06110">
    <property type="entry name" value="TXD17-like_Trx"/>
    <property type="match status" value="1"/>
</dbReference>
<dbReference type="GO" id="GO:0047134">
    <property type="term" value="F:protein-disulfide reductase [NAD(P)H] activity"/>
    <property type="evidence" value="ECO:0007669"/>
    <property type="project" value="InterPro"/>
</dbReference>
<reference evidence="9" key="2">
    <citation type="submission" date="2018-07" db="EMBL/GenBank/DDBJ databases">
        <authorList>
            <person name="Quirk P.G."/>
            <person name="Krulwich T.A."/>
        </authorList>
    </citation>
    <scope>NUCLEOTIDE SEQUENCE</scope>
</reference>
<dbReference type="InterPro" id="IPR010357">
    <property type="entry name" value="TXNDC17_dom"/>
</dbReference>
<dbReference type="InterPro" id="IPR045108">
    <property type="entry name" value="TXNDC17-like"/>
</dbReference>
<gene>
    <name evidence="8" type="primary">CSON003077</name>
</gene>
<evidence type="ECO:0000313" key="9">
    <source>
        <dbReference type="EMBL" id="SSX20940.1"/>
    </source>
</evidence>
<proteinExistence type="inferred from homology"/>
<dbReference type="AlphaFoldDB" id="A0A336KHE5"/>
<evidence type="ECO:0000259" key="7">
    <source>
        <dbReference type="Pfam" id="PF06110"/>
    </source>
</evidence>
<evidence type="ECO:0000256" key="3">
    <source>
        <dbReference type="ARBA" id="ARBA00016949"/>
    </source>
</evidence>
<accession>A0A336KHE5</accession>
<dbReference type="SUPFAM" id="SSF52833">
    <property type="entry name" value="Thioredoxin-like"/>
    <property type="match status" value="1"/>
</dbReference>
<protein>
    <recommendedName>
        <fullName evidence="3">Thioredoxin domain-containing protein 17</fullName>
    </recommendedName>
</protein>
<evidence type="ECO:0000313" key="8">
    <source>
        <dbReference type="EMBL" id="SSX00560.1"/>
    </source>
</evidence>
<name>A0A336KHE5_CULSO</name>
<evidence type="ECO:0000256" key="4">
    <source>
        <dbReference type="ARBA" id="ARBA00022490"/>
    </source>
</evidence>
<comment type="subcellular location">
    <subcellularLocation>
        <location evidence="1">Cytoplasm</location>
    </subcellularLocation>
</comment>
<dbReference type="EMBL" id="UFQS01000152">
    <property type="protein sequence ID" value="SSX00560.1"/>
    <property type="molecule type" value="Genomic_DNA"/>
</dbReference>
<dbReference type="OMA" id="HAIYKLT"/>
<evidence type="ECO:0000256" key="5">
    <source>
        <dbReference type="ARBA" id="ARBA00023157"/>
    </source>
</evidence>
<comment type="similarity">
    <text evidence="2">Belongs to the thioredoxin family.</text>
</comment>
<keyword evidence="4" id="KW-0963">Cytoplasm</keyword>
<dbReference type="CDD" id="cd02952">
    <property type="entry name" value="TRP14_like"/>
    <property type="match status" value="1"/>
</dbReference>
<reference evidence="8" key="1">
    <citation type="submission" date="2018-04" db="EMBL/GenBank/DDBJ databases">
        <authorList>
            <person name="Go L.Y."/>
            <person name="Mitchell J.A."/>
        </authorList>
    </citation>
    <scope>NUCLEOTIDE SEQUENCE</scope>
    <source>
        <tissue evidence="8">Whole organism</tissue>
    </source>
</reference>
<keyword evidence="5" id="KW-1015">Disulfide bond</keyword>
<keyword evidence="6" id="KW-0676">Redox-active center</keyword>
<feature type="domain" description="Thioredoxin" evidence="7">
    <location>
        <begin position="54"/>
        <end position="168"/>
    </location>
</feature>
<evidence type="ECO:0000256" key="2">
    <source>
        <dbReference type="ARBA" id="ARBA00008987"/>
    </source>
</evidence>
<dbReference type="EMBL" id="UFQT01000152">
    <property type="protein sequence ID" value="SSX20940.1"/>
    <property type="molecule type" value="Genomic_DNA"/>
</dbReference>
<dbReference type="PANTHER" id="PTHR12452">
    <property type="entry name" value="42-9-9 PROTEIN-RELATED"/>
    <property type="match status" value="1"/>
</dbReference>
<dbReference type="GO" id="GO:0005829">
    <property type="term" value="C:cytosol"/>
    <property type="evidence" value="ECO:0007669"/>
    <property type="project" value="TreeGrafter"/>
</dbReference>
<organism evidence="8">
    <name type="scientific">Culicoides sonorensis</name>
    <name type="common">Biting midge</name>
    <dbReference type="NCBI Taxonomy" id="179676"/>
    <lineage>
        <taxon>Eukaryota</taxon>
        <taxon>Metazoa</taxon>
        <taxon>Ecdysozoa</taxon>
        <taxon>Arthropoda</taxon>
        <taxon>Hexapoda</taxon>
        <taxon>Insecta</taxon>
        <taxon>Pterygota</taxon>
        <taxon>Neoptera</taxon>
        <taxon>Endopterygota</taxon>
        <taxon>Diptera</taxon>
        <taxon>Nematocera</taxon>
        <taxon>Chironomoidea</taxon>
        <taxon>Ceratopogonidae</taxon>
        <taxon>Ceratopogoninae</taxon>
        <taxon>Culicoides</taxon>
        <taxon>Monoculicoides</taxon>
    </lineage>
</organism>
<dbReference type="FunFam" id="3.40.30.10:FF:000124">
    <property type="entry name" value="Thioredoxin domain-containing 17"/>
    <property type="match status" value="1"/>
</dbReference>
<evidence type="ECO:0000256" key="1">
    <source>
        <dbReference type="ARBA" id="ARBA00004496"/>
    </source>
</evidence>
<dbReference type="Gene3D" id="3.40.30.10">
    <property type="entry name" value="Glutaredoxin"/>
    <property type="match status" value="1"/>
</dbReference>